<evidence type="ECO:0000313" key="11">
    <source>
        <dbReference type="Proteomes" id="UP000323000"/>
    </source>
</evidence>
<keyword evidence="2" id="KW-0805">Transcription regulation</keyword>
<dbReference type="PRINTS" id="PR00367">
    <property type="entry name" value="ETHRSPELEMNT"/>
</dbReference>
<keyword evidence="11" id="KW-1185">Reference proteome</keyword>
<dbReference type="SMART" id="SM00380">
    <property type="entry name" value="AP2"/>
    <property type="match status" value="2"/>
</dbReference>
<dbReference type="PANTHER" id="PTHR32467">
    <property type="entry name" value="AP2-LIKE ETHYLENE-RESPONSIVE TRANSCRIPTION FACTOR"/>
    <property type="match status" value="1"/>
</dbReference>
<dbReference type="InterPro" id="IPR016177">
    <property type="entry name" value="DNA-bd_dom_sf"/>
</dbReference>
<dbReference type="OrthoDB" id="207175at2759"/>
<feature type="region of interest" description="Disordered" evidence="8">
    <location>
        <begin position="153"/>
        <end position="176"/>
    </location>
</feature>
<comment type="similarity">
    <text evidence="7">Belongs to the AP2/ERF transcription factor family. AP2 subfamily.</text>
</comment>
<accession>A0A5C7HPV6</accession>
<dbReference type="SUPFAM" id="SSF54171">
    <property type="entry name" value="DNA-binding domain"/>
    <property type="match status" value="2"/>
</dbReference>
<keyword evidence="5" id="KW-0804">Transcription</keyword>
<dbReference type="GO" id="GO:0005634">
    <property type="term" value="C:nucleus"/>
    <property type="evidence" value="ECO:0007669"/>
    <property type="project" value="UniProtKB-SubCell"/>
</dbReference>
<evidence type="ECO:0000313" key="10">
    <source>
        <dbReference type="EMBL" id="TXG59113.1"/>
    </source>
</evidence>
<evidence type="ECO:0000256" key="6">
    <source>
        <dbReference type="ARBA" id="ARBA00023242"/>
    </source>
</evidence>
<evidence type="ECO:0000256" key="8">
    <source>
        <dbReference type="SAM" id="MobiDB-lite"/>
    </source>
</evidence>
<dbReference type="GO" id="GO:0003677">
    <property type="term" value="F:DNA binding"/>
    <property type="evidence" value="ECO:0007669"/>
    <property type="project" value="UniProtKB-KW"/>
</dbReference>
<evidence type="ECO:0000256" key="2">
    <source>
        <dbReference type="ARBA" id="ARBA00023015"/>
    </source>
</evidence>
<dbReference type="AlphaFoldDB" id="A0A5C7HPV6"/>
<evidence type="ECO:0000256" key="5">
    <source>
        <dbReference type="ARBA" id="ARBA00023163"/>
    </source>
</evidence>
<reference evidence="11" key="1">
    <citation type="journal article" date="2019" name="Gigascience">
        <title>De novo genome assembly of the endangered Acer yangbiense, a plant species with extremely small populations endemic to Yunnan Province, China.</title>
        <authorList>
            <person name="Yang J."/>
            <person name="Wariss H.M."/>
            <person name="Tao L."/>
            <person name="Zhang R."/>
            <person name="Yun Q."/>
            <person name="Hollingsworth P."/>
            <person name="Dao Z."/>
            <person name="Luo G."/>
            <person name="Guo H."/>
            <person name="Ma Y."/>
            <person name="Sun W."/>
        </authorList>
    </citation>
    <scope>NUCLEOTIDE SEQUENCE [LARGE SCALE GENOMIC DNA]</scope>
    <source>
        <strain evidence="11">cv. Malutang</strain>
    </source>
</reference>
<dbReference type="PANTHER" id="PTHR32467:SF226">
    <property type="entry name" value="AP2_ERF DOMAIN-CONTAINING PROTEIN"/>
    <property type="match status" value="1"/>
</dbReference>
<keyword evidence="4" id="KW-0010">Activator</keyword>
<dbReference type="InterPro" id="IPR036955">
    <property type="entry name" value="AP2/ERF_dom_sf"/>
</dbReference>
<dbReference type="EMBL" id="VAHF01000007">
    <property type="protein sequence ID" value="TXG59113.1"/>
    <property type="molecule type" value="Genomic_DNA"/>
</dbReference>
<dbReference type="InterPro" id="IPR001471">
    <property type="entry name" value="AP2/ERF_dom"/>
</dbReference>
<evidence type="ECO:0000256" key="7">
    <source>
        <dbReference type="ARBA" id="ARBA00037973"/>
    </source>
</evidence>
<dbReference type="PROSITE" id="PS51032">
    <property type="entry name" value="AP2_ERF"/>
    <property type="match status" value="2"/>
</dbReference>
<evidence type="ECO:0000256" key="4">
    <source>
        <dbReference type="ARBA" id="ARBA00023159"/>
    </source>
</evidence>
<evidence type="ECO:0000256" key="1">
    <source>
        <dbReference type="ARBA" id="ARBA00004123"/>
    </source>
</evidence>
<keyword evidence="3" id="KW-0238">DNA-binding</keyword>
<dbReference type="CDD" id="cd00018">
    <property type="entry name" value="AP2"/>
    <property type="match status" value="2"/>
</dbReference>
<proteinExistence type="inferred from homology"/>
<gene>
    <name evidence="10" type="ORF">EZV62_016942</name>
</gene>
<sequence>MLDLNLCVISDDSSFNSTTEMVAAADYEVLQQLSNNNTNQMESSGSFNSSVVNADTTTTADDYSSSSSDFNNLAYNFSILNNNNNQECNNKYSSNRTIQFFPENGEQGQLQSSSSSAPPPQRRKEWLDLTCKKVVDNGGGGPAEQQRIAVAAAQHLQPRQTGKKSRRGPRSKSSQYRGVTYYRRTGRWESHIWDCGKQVYLGGFDTAHAAARAYDRAAIKFRGVEADINFDVSDYDEDIKHMTNFTKEEFVHLLRRQSTGFSRGSSKYRGVTLHKCGRWEARMGQFLGKKYTYLGLFDTEMEAARAYDKAAIKSYGREAVTNFEPITYEEDIISEADNADGDRNLDLNLGIAPPHMSDGLKEMGNMSGFQSENGWNDMLLNMGTKMFNSTDNASCWTQPIENSASAAERMILSAQGPAMATDHPSIWSGVYSDSFPIYKERAIERRDIHSFPSWAWKIEAPYNGTTAVPLFSTAASSRFLSSTTTANTAPSAAALNHLHYPNPTPLRNHNFTSPMIANPNNAPYFYCRS</sequence>
<feature type="domain" description="AP2/ERF" evidence="9">
    <location>
        <begin position="267"/>
        <end position="324"/>
    </location>
</feature>
<dbReference type="Proteomes" id="UP000323000">
    <property type="component" value="Chromosome 7"/>
</dbReference>
<feature type="domain" description="AP2/ERF" evidence="9">
    <location>
        <begin position="175"/>
        <end position="231"/>
    </location>
</feature>
<dbReference type="GO" id="GO:0003700">
    <property type="term" value="F:DNA-binding transcription factor activity"/>
    <property type="evidence" value="ECO:0007669"/>
    <property type="project" value="InterPro"/>
</dbReference>
<name>A0A5C7HPV6_9ROSI</name>
<dbReference type="Gene3D" id="3.30.730.10">
    <property type="entry name" value="AP2/ERF domain"/>
    <property type="match status" value="2"/>
</dbReference>
<evidence type="ECO:0000259" key="9">
    <source>
        <dbReference type="PROSITE" id="PS51032"/>
    </source>
</evidence>
<evidence type="ECO:0000256" key="3">
    <source>
        <dbReference type="ARBA" id="ARBA00023125"/>
    </source>
</evidence>
<dbReference type="FunFam" id="3.30.730.10:FF:000004">
    <property type="entry name" value="AP2-like ethylene-responsive transcription factor"/>
    <property type="match status" value="1"/>
</dbReference>
<protein>
    <recommendedName>
        <fullName evidence="9">AP2/ERF domain-containing protein</fullName>
    </recommendedName>
</protein>
<feature type="compositionally biased region" description="Basic residues" evidence="8">
    <location>
        <begin position="161"/>
        <end position="170"/>
    </location>
</feature>
<dbReference type="Pfam" id="PF00847">
    <property type="entry name" value="AP2"/>
    <property type="match status" value="2"/>
</dbReference>
<organism evidence="10 11">
    <name type="scientific">Acer yangbiense</name>
    <dbReference type="NCBI Taxonomy" id="1000413"/>
    <lineage>
        <taxon>Eukaryota</taxon>
        <taxon>Viridiplantae</taxon>
        <taxon>Streptophyta</taxon>
        <taxon>Embryophyta</taxon>
        <taxon>Tracheophyta</taxon>
        <taxon>Spermatophyta</taxon>
        <taxon>Magnoliopsida</taxon>
        <taxon>eudicotyledons</taxon>
        <taxon>Gunneridae</taxon>
        <taxon>Pentapetalae</taxon>
        <taxon>rosids</taxon>
        <taxon>malvids</taxon>
        <taxon>Sapindales</taxon>
        <taxon>Sapindaceae</taxon>
        <taxon>Hippocastanoideae</taxon>
        <taxon>Acereae</taxon>
        <taxon>Acer</taxon>
    </lineage>
</organism>
<comment type="caution">
    <text evidence="10">The sequence shown here is derived from an EMBL/GenBank/DDBJ whole genome shotgun (WGS) entry which is preliminary data.</text>
</comment>
<keyword evidence="6" id="KW-0539">Nucleus</keyword>
<comment type="subcellular location">
    <subcellularLocation>
        <location evidence="1">Nucleus</location>
    </subcellularLocation>
</comment>